<dbReference type="Proteomes" id="UP000244978">
    <property type="component" value="Unassembled WGS sequence"/>
</dbReference>
<evidence type="ECO:0000259" key="5">
    <source>
        <dbReference type="PROSITE" id="PS50949"/>
    </source>
</evidence>
<accession>A0A2U1T1C3</accession>
<dbReference type="SMART" id="SM00895">
    <property type="entry name" value="FCD"/>
    <property type="match status" value="1"/>
</dbReference>
<dbReference type="RefSeq" id="WP_108997589.1">
    <property type="nucleotide sequence ID" value="NZ_QEEX01000001.1"/>
</dbReference>
<keyword evidence="7" id="KW-1185">Reference proteome</keyword>
<sequence length="256" mass="28412">MLNPGDGGSLADRVAAQVQEAIVSGAIDLGEMLSEEAIADALEVSRTPVRQALQLLQTRGLVQIRPRSGTFVFEPTQEQLGELCDFRALMERQAASWAFERARAESAQALADVVETMETAIVDHDMSAYGRADTAFHEVFFRGCGNAYLQSSYTMTFAQIAALRTHLAAYTDAEPLRSMADHRALRDVFDSGSVGEIEPILVPHVLRTRDNYMTTLRQRQERQSESRIEHLKRALDPQSPRAGKAQGRAPHREESK</sequence>
<comment type="caution">
    <text evidence="6">The sequence shown here is derived from an EMBL/GenBank/DDBJ whole genome shotgun (WGS) entry which is preliminary data.</text>
</comment>
<dbReference type="Gene3D" id="1.10.10.10">
    <property type="entry name" value="Winged helix-like DNA-binding domain superfamily/Winged helix DNA-binding domain"/>
    <property type="match status" value="1"/>
</dbReference>
<dbReference type="InterPro" id="IPR036390">
    <property type="entry name" value="WH_DNA-bd_sf"/>
</dbReference>
<evidence type="ECO:0000313" key="7">
    <source>
        <dbReference type="Proteomes" id="UP000244978"/>
    </source>
</evidence>
<evidence type="ECO:0000313" key="6">
    <source>
        <dbReference type="EMBL" id="PWB97679.1"/>
    </source>
</evidence>
<dbReference type="SMART" id="SM00345">
    <property type="entry name" value="HTH_GNTR"/>
    <property type="match status" value="1"/>
</dbReference>
<name>A0A2U1T1C3_9MICO</name>
<dbReference type="PRINTS" id="PR00035">
    <property type="entry name" value="HTHGNTR"/>
</dbReference>
<keyword evidence="3" id="KW-0804">Transcription</keyword>
<organism evidence="6 7">
    <name type="scientific">Homoserinimonas hongtaonis</name>
    <dbReference type="NCBI Taxonomy" id="2079791"/>
    <lineage>
        <taxon>Bacteria</taxon>
        <taxon>Bacillati</taxon>
        <taxon>Actinomycetota</taxon>
        <taxon>Actinomycetes</taxon>
        <taxon>Micrococcales</taxon>
        <taxon>Microbacteriaceae</taxon>
        <taxon>Homoserinimonas</taxon>
    </lineage>
</organism>
<dbReference type="PANTHER" id="PTHR43537">
    <property type="entry name" value="TRANSCRIPTIONAL REGULATOR, GNTR FAMILY"/>
    <property type="match status" value="1"/>
</dbReference>
<feature type="compositionally biased region" description="Basic and acidic residues" evidence="4">
    <location>
        <begin position="218"/>
        <end position="235"/>
    </location>
</feature>
<dbReference type="EMBL" id="QEEX01000001">
    <property type="protein sequence ID" value="PWB97679.1"/>
    <property type="molecule type" value="Genomic_DNA"/>
</dbReference>
<dbReference type="AlphaFoldDB" id="A0A2U1T1C3"/>
<dbReference type="Gene3D" id="1.20.120.530">
    <property type="entry name" value="GntR ligand-binding domain-like"/>
    <property type="match status" value="1"/>
</dbReference>
<keyword evidence="2" id="KW-0238">DNA-binding</keyword>
<dbReference type="SUPFAM" id="SSF48008">
    <property type="entry name" value="GntR ligand-binding domain-like"/>
    <property type="match status" value="1"/>
</dbReference>
<keyword evidence="1" id="KW-0805">Transcription regulation</keyword>
<dbReference type="InterPro" id="IPR011711">
    <property type="entry name" value="GntR_C"/>
</dbReference>
<dbReference type="PROSITE" id="PS50949">
    <property type="entry name" value="HTH_GNTR"/>
    <property type="match status" value="1"/>
</dbReference>
<dbReference type="CDD" id="cd07377">
    <property type="entry name" value="WHTH_GntR"/>
    <property type="match status" value="1"/>
</dbReference>
<gene>
    <name evidence="6" type="ORF">DF220_07430</name>
</gene>
<reference evidence="7" key="1">
    <citation type="submission" date="2018-04" db="EMBL/GenBank/DDBJ databases">
        <authorList>
            <person name="Liu S."/>
            <person name="Wang Z."/>
            <person name="Li J."/>
        </authorList>
    </citation>
    <scope>NUCLEOTIDE SEQUENCE [LARGE SCALE GENOMIC DNA]</scope>
    <source>
        <strain evidence="7">S1194</strain>
    </source>
</reference>
<dbReference type="PANTHER" id="PTHR43537:SF50">
    <property type="entry name" value="TRANSCRIPTIONAL REGULATORY PROTEIN"/>
    <property type="match status" value="1"/>
</dbReference>
<dbReference type="InterPro" id="IPR008920">
    <property type="entry name" value="TF_FadR/GntR_C"/>
</dbReference>
<dbReference type="InterPro" id="IPR036388">
    <property type="entry name" value="WH-like_DNA-bd_sf"/>
</dbReference>
<dbReference type="GO" id="GO:0003700">
    <property type="term" value="F:DNA-binding transcription factor activity"/>
    <property type="evidence" value="ECO:0007669"/>
    <property type="project" value="InterPro"/>
</dbReference>
<dbReference type="Pfam" id="PF07729">
    <property type="entry name" value="FCD"/>
    <property type="match status" value="1"/>
</dbReference>
<proteinExistence type="predicted"/>
<evidence type="ECO:0000256" key="3">
    <source>
        <dbReference type="ARBA" id="ARBA00023163"/>
    </source>
</evidence>
<feature type="region of interest" description="Disordered" evidence="4">
    <location>
        <begin position="217"/>
        <end position="256"/>
    </location>
</feature>
<dbReference type="GO" id="GO:0003677">
    <property type="term" value="F:DNA binding"/>
    <property type="evidence" value="ECO:0007669"/>
    <property type="project" value="UniProtKB-KW"/>
</dbReference>
<feature type="domain" description="HTH gntR-type" evidence="5">
    <location>
        <begin position="8"/>
        <end position="75"/>
    </location>
</feature>
<evidence type="ECO:0000256" key="1">
    <source>
        <dbReference type="ARBA" id="ARBA00023015"/>
    </source>
</evidence>
<evidence type="ECO:0000256" key="2">
    <source>
        <dbReference type="ARBA" id="ARBA00023125"/>
    </source>
</evidence>
<dbReference type="Pfam" id="PF00392">
    <property type="entry name" value="GntR"/>
    <property type="match status" value="1"/>
</dbReference>
<dbReference type="SUPFAM" id="SSF46785">
    <property type="entry name" value="Winged helix' DNA-binding domain"/>
    <property type="match status" value="1"/>
</dbReference>
<protein>
    <submittedName>
        <fullName evidence="6">GntR family transcriptional regulator</fullName>
    </submittedName>
</protein>
<dbReference type="InterPro" id="IPR000524">
    <property type="entry name" value="Tscrpt_reg_HTH_GntR"/>
</dbReference>
<evidence type="ECO:0000256" key="4">
    <source>
        <dbReference type="SAM" id="MobiDB-lite"/>
    </source>
</evidence>